<accession>A0ABY4FA38</accession>
<protein>
    <submittedName>
        <fullName evidence="1">Uncharacterized protein</fullName>
    </submittedName>
</protein>
<dbReference type="RefSeq" id="WP_244717718.1">
    <property type="nucleotide sequence ID" value="NZ_CP095049.1"/>
</dbReference>
<evidence type="ECO:0000313" key="1">
    <source>
        <dbReference type="EMBL" id="UOQ53041.1"/>
    </source>
</evidence>
<organism evidence="1 2">
    <name type="scientific">Hymenobacter cellulosivorans</name>
    <dbReference type="NCBI Taxonomy" id="2932249"/>
    <lineage>
        <taxon>Bacteria</taxon>
        <taxon>Pseudomonadati</taxon>
        <taxon>Bacteroidota</taxon>
        <taxon>Cytophagia</taxon>
        <taxon>Cytophagales</taxon>
        <taxon>Hymenobacteraceae</taxon>
        <taxon>Hymenobacter</taxon>
    </lineage>
</organism>
<dbReference type="Proteomes" id="UP000831785">
    <property type="component" value="Chromosome"/>
</dbReference>
<sequence length="186" mass="20461">MSQLLITKYDLPEFWPVSTNISDELVNPYIGKAQTFDVRPLLTAQEWAGLERNLGNGTSEFPGIEVDPAEFLAAPPATSWDEDKLAALWAGFIRPLLATETFRRMILWHGTHITQNGVETLSDGSNQPISAARRAELKADVEAERNLYIGRLQAALRAFRPATAPTICGASARRRPGRGGLKTFAV</sequence>
<name>A0ABY4FA38_9BACT</name>
<dbReference type="Pfam" id="PF20459">
    <property type="entry name" value="DUF6712"/>
    <property type="match status" value="1"/>
</dbReference>
<evidence type="ECO:0000313" key="2">
    <source>
        <dbReference type="Proteomes" id="UP000831785"/>
    </source>
</evidence>
<reference evidence="1 2" key="1">
    <citation type="submission" date="2022-04" db="EMBL/GenBank/DDBJ databases">
        <title>Hymenobacter sp. isolated from the air.</title>
        <authorList>
            <person name="Won M."/>
            <person name="Lee C.-M."/>
            <person name="Woen H.-Y."/>
            <person name="Kwon S.-W."/>
        </authorList>
    </citation>
    <scope>NUCLEOTIDE SEQUENCE [LARGE SCALE GENOMIC DNA]</scope>
    <source>
        <strain evidence="2">5116 S-27</strain>
    </source>
</reference>
<gene>
    <name evidence="1" type="ORF">MUN80_25305</name>
</gene>
<dbReference type="InterPro" id="IPR046558">
    <property type="entry name" value="DUF6712"/>
</dbReference>
<keyword evidence="2" id="KW-1185">Reference proteome</keyword>
<proteinExistence type="predicted"/>
<dbReference type="EMBL" id="CP095049">
    <property type="protein sequence ID" value="UOQ53041.1"/>
    <property type="molecule type" value="Genomic_DNA"/>
</dbReference>